<keyword evidence="18" id="KW-1185">Reference proteome</keyword>
<keyword evidence="5" id="KW-1133">Transmembrane helix</keyword>
<evidence type="ECO:0000256" key="4">
    <source>
        <dbReference type="ARBA" id="ARBA00022692"/>
    </source>
</evidence>
<evidence type="ECO:0000313" key="17">
    <source>
        <dbReference type="EMBL" id="CAB4006353.1"/>
    </source>
</evidence>
<feature type="binding site" evidence="15">
    <location>
        <position position="549"/>
    </location>
    <ligand>
        <name>L-glutamate</name>
        <dbReference type="ChEBI" id="CHEBI:29985"/>
    </ligand>
</feature>
<evidence type="ECO:0000256" key="3">
    <source>
        <dbReference type="ARBA" id="ARBA00022475"/>
    </source>
</evidence>
<dbReference type="SMART" id="SM00918">
    <property type="entry name" value="Lig_chan-Glu_bd"/>
    <property type="match status" value="1"/>
</dbReference>
<name>A0A7D9EEN0_PARCT</name>
<feature type="site" description="Crucial to convey clamshell closure to channel opening" evidence="16">
    <location>
        <position position="523"/>
    </location>
</feature>
<keyword evidence="2" id="KW-0813">Transport</keyword>
<protein>
    <submittedName>
        <fullName evidence="17">Glutamate [NMDA] receptor subunit 1-like isoform X1</fullName>
    </submittedName>
</protein>
<dbReference type="Pfam" id="PF01094">
    <property type="entry name" value="ANF_receptor"/>
    <property type="match status" value="1"/>
</dbReference>
<evidence type="ECO:0000256" key="9">
    <source>
        <dbReference type="ARBA" id="ARBA00023170"/>
    </source>
</evidence>
<evidence type="ECO:0000256" key="8">
    <source>
        <dbReference type="ARBA" id="ARBA00023136"/>
    </source>
</evidence>
<gene>
    <name evidence="17" type="ORF">PACLA_8A011196</name>
</gene>
<dbReference type="PANTHER" id="PTHR18966">
    <property type="entry name" value="IONOTROPIC GLUTAMATE RECEPTOR"/>
    <property type="match status" value="1"/>
</dbReference>
<keyword evidence="13" id="KW-0407">Ion channel</keyword>
<evidence type="ECO:0000256" key="5">
    <source>
        <dbReference type="ARBA" id="ARBA00022989"/>
    </source>
</evidence>
<dbReference type="InterPro" id="IPR028082">
    <property type="entry name" value="Peripla_BP_I"/>
</dbReference>
<proteinExistence type="predicted"/>
<dbReference type="EMBL" id="CACRXK020005488">
    <property type="protein sequence ID" value="CAB4006353.1"/>
    <property type="molecule type" value="Genomic_DNA"/>
</dbReference>
<dbReference type="AlphaFoldDB" id="A0A7D9EEN0"/>
<feature type="binding site" evidence="15">
    <location>
        <position position="379"/>
    </location>
    <ligand>
        <name>L-glutamate</name>
        <dbReference type="ChEBI" id="CHEBI:29985"/>
    </ligand>
</feature>
<keyword evidence="3" id="KW-1003">Cell membrane</keyword>
<dbReference type="InterPro" id="IPR001508">
    <property type="entry name" value="Iono_Glu_rcpt_met"/>
</dbReference>
<comment type="caution">
    <text evidence="17">The sequence shown here is derived from an EMBL/GenBank/DDBJ whole genome shotgun (WGS) entry which is preliminary data.</text>
</comment>
<reference evidence="17" key="1">
    <citation type="submission" date="2020-04" db="EMBL/GenBank/DDBJ databases">
        <authorList>
            <person name="Alioto T."/>
            <person name="Alioto T."/>
            <person name="Gomez Garrido J."/>
        </authorList>
    </citation>
    <scope>NUCLEOTIDE SEQUENCE</scope>
    <source>
        <strain evidence="17">A484AB</strain>
    </source>
</reference>
<evidence type="ECO:0000256" key="7">
    <source>
        <dbReference type="ARBA" id="ARBA00023065"/>
    </source>
</evidence>
<sequence>MDPDPSSKLVVINEILKTYKRNDRVVVVSHEKQSNWAPKLLGLLRSTSSSFNDVLLNITITENEANYYKILSTMLALNIRAVVLSLEQNLALDFVNAAEEFGFVDIDCIWILEHPLDENRRIPLLGKILGIRLSQDHFNDNRSHAWRNALFKDSTKILEKTFQNISNTDFEISSLPKDCRSSDRWLLGRSLYRAMENVQFEGNTGWVQFNDQGYRTNVQYDIGYWYKGENGTTIKVLLAEYHNNKLAVYQTGWPPVEKTLDVLELKIAKHIPLKVSVFLQEPYVIMNKNPAQNDSDETCALGWPCVGLDGTYSCCTGYCIDLLKLLMRDVGFSVRIEVVKDGKYGGLNRTTGQWSGQIGEVARGEADIAMSDLTINEQRSKVVDFTHPYMEAGIGVLVKAARRDKNNWTGFMDPFDGKLWIALIICINTALLIMWLLERYSPYGQSERGKVLERSKKYSFNFAQSALFTWSLVLPSFDVGSKPKSLACRILALSFAFCMLILITSYTANLAAFLVVEEEILPLNDLGIRDLKLQNPPSGFRVGTIQDSSYERFFQATNDPMLSRIWQHMKHNSVKDFSEAVKQLNAG</sequence>
<dbReference type="GO" id="GO:0015276">
    <property type="term" value="F:ligand-gated monoatomic ion channel activity"/>
    <property type="evidence" value="ECO:0007669"/>
    <property type="project" value="InterPro"/>
</dbReference>
<feature type="binding site" evidence="15">
    <location>
        <position position="374"/>
    </location>
    <ligand>
        <name>L-glutamate</name>
        <dbReference type="ChEBI" id="CHEBI:29985"/>
    </ligand>
</feature>
<keyword evidence="6" id="KW-0770">Synapse</keyword>
<dbReference type="Gene3D" id="3.40.190.10">
    <property type="entry name" value="Periplasmic binding protein-like II"/>
    <property type="match status" value="1"/>
</dbReference>
<keyword evidence="7" id="KW-0406">Ion transport</keyword>
<keyword evidence="9 17" id="KW-0675">Receptor</keyword>
<accession>A0A7D9EEN0</accession>
<dbReference type="FunFam" id="3.40.190.10:FF:000024">
    <property type="entry name" value="Glutamate receptor, ionotropic, delta 1"/>
    <property type="match status" value="1"/>
</dbReference>
<dbReference type="Proteomes" id="UP001152795">
    <property type="component" value="Unassembled WGS sequence"/>
</dbReference>
<dbReference type="OrthoDB" id="5958147at2759"/>
<evidence type="ECO:0000313" key="18">
    <source>
        <dbReference type="Proteomes" id="UP001152795"/>
    </source>
</evidence>
<dbReference type="SUPFAM" id="SSF53822">
    <property type="entry name" value="Periplasmic binding protein-like I"/>
    <property type="match status" value="1"/>
</dbReference>
<organism evidence="17 18">
    <name type="scientific">Paramuricea clavata</name>
    <name type="common">Red gorgonian</name>
    <name type="synonym">Violescent sea-whip</name>
    <dbReference type="NCBI Taxonomy" id="317549"/>
    <lineage>
        <taxon>Eukaryota</taxon>
        <taxon>Metazoa</taxon>
        <taxon>Cnidaria</taxon>
        <taxon>Anthozoa</taxon>
        <taxon>Octocorallia</taxon>
        <taxon>Malacalcyonacea</taxon>
        <taxon>Plexauridae</taxon>
        <taxon>Paramuricea</taxon>
    </lineage>
</organism>
<evidence type="ECO:0000256" key="13">
    <source>
        <dbReference type="ARBA" id="ARBA00023303"/>
    </source>
</evidence>
<evidence type="ECO:0000256" key="11">
    <source>
        <dbReference type="ARBA" id="ARBA00023257"/>
    </source>
</evidence>
<evidence type="ECO:0000256" key="10">
    <source>
        <dbReference type="ARBA" id="ARBA00023180"/>
    </source>
</evidence>
<evidence type="ECO:0000256" key="2">
    <source>
        <dbReference type="ARBA" id="ARBA00022448"/>
    </source>
</evidence>
<keyword evidence="8" id="KW-0472">Membrane</keyword>
<dbReference type="InterPro" id="IPR019594">
    <property type="entry name" value="Glu/Gly-bd"/>
</dbReference>
<evidence type="ECO:0000256" key="16">
    <source>
        <dbReference type="PIRSR" id="PIRSR601508-2"/>
    </source>
</evidence>
<dbReference type="GO" id="GO:0038023">
    <property type="term" value="F:signaling receptor activity"/>
    <property type="evidence" value="ECO:0007669"/>
    <property type="project" value="InterPro"/>
</dbReference>
<dbReference type="InterPro" id="IPR015683">
    <property type="entry name" value="Ionotropic_Glu_rcpt"/>
</dbReference>
<evidence type="ECO:0000256" key="1">
    <source>
        <dbReference type="ARBA" id="ARBA00004651"/>
    </source>
</evidence>
<dbReference type="InterPro" id="IPR001320">
    <property type="entry name" value="Iontro_rcpt_C"/>
</dbReference>
<dbReference type="SUPFAM" id="SSF53850">
    <property type="entry name" value="Periplasmic binding protein-like II"/>
    <property type="match status" value="1"/>
</dbReference>
<keyword evidence="4" id="KW-0812">Transmembrane</keyword>
<keyword evidence="12" id="KW-1071">Ligand-gated ion channel</keyword>
<dbReference type="InterPro" id="IPR001828">
    <property type="entry name" value="ANF_lig-bd_rcpt"/>
</dbReference>
<dbReference type="Gene3D" id="1.10.287.70">
    <property type="match status" value="1"/>
</dbReference>
<evidence type="ECO:0000256" key="6">
    <source>
        <dbReference type="ARBA" id="ARBA00023018"/>
    </source>
</evidence>
<dbReference type="SMART" id="SM00079">
    <property type="entry name" value="PBPe"/>
    <property type="match status" value="1"/>
</dbReference>
<dbReference type="Pfam" id="PF00060">
    <property type="entry name" value="Lig_chan"/>
    <property type="match status" value="1"/>
</dbReference>
<evidence type="ECO:0000256" key="12">
    <source>
        <dbReference type="ARBA" id="ARBA00023286"/>
    </source>
</evidence>
<keyword evidence="11" id="KW-0628">Postsynaptic cell membrane</keyword>
<dbReference type="PRINTS" id="PR00177">
    <property type="entry name" value="NMDARECEPTOR"/>
</dbReference>
<dbReference type="Gene3D" id="3.40.50.2300">
    <property type="match status" value="1"/>
</dbReference>
<dbReference type="Pfam" id="PF10613">
    <property type="entry name" value="Lig_chan-Glu_bd"/>
    <property type="match status" value="1"/>
</dbReference>
<evidence type="ECO:0000256" key="14">
    <source>
        <dbReference type="ARBA" id="ARBA00034100"/>
    </source>
</evidence>
<keyword evidence="10" id="KW-0325">Glycoprotein</keyword>
<comment type="subcellular location">
    <subcellularLocation>
        <location evidence="1">Cell membrane</location>
        <topology evidence="1">Multi-pass membrane protein</topology>
    </subcellularLocation>
    <subcellularLocation>
        <location evidence="14">Postsynaptic cell membrane</location>
    </subcellularLocation>
</comment>
<dbReference type="GO" id="GO:0045211">
    <property type="term" value="C:postsynaptic membrane"/>
    <property type="evidence" value="ECO:0007669"/>
    <property type="project" value="UniProtKB-SubCell"/>
</dbReference>
<evidence type="ECO:0000256" key="15">
    <source>
        <dbReference type="PIRSR" id="PIRSR601508-1"/>
    </source>
</evidence>